<keyword evidence="1" id="KW-0863">Zinc-finger</keyword>
<keyword evidence="1" id="KW-0862">Zinc</keyword>
<feature type="compositionally biased region" description="Pro residues" evidence="2">
    <location>
        <begin position="473"/>
        <end position="484"/>
    </location>
</feature>
<dbReference type="EMBL" id="MU863901">
    <property type="protein sequence ID" value="KAK4201995.1"/>
    <property type="molecule type" value="Genomic_DNA"/>
</dbReference>
<dbReference type="PANTHER" id="PTHR38166:SF1">
    <property type="entry name" value="C2H2-TYPE DOMAIN-CONTAINING PROTEIN"/>
    <property type="match status" value="1"/>
</dbReference>
<feature type="domain" description="C2H2-type" evidence="3">
    <location>
        <begin position="221"/>
        <end position="250"/>
    </location>
</feature>
<evidence type="ECO:0000313" key="5">
    <source>
        <dbReference type="Proteomes" id="UP001303160"/>
    </source>
</evidence>
<feature type="region of interest" description="Disordered" evidence="2">
    <location>
        <begin position="445"/>
        <end position="503"/>
    </location>
</feature>
<evidence type="ECO:0000256" key="2">
    <source>
        <dbReference type="SAM" id="MobiDB-lite"/>
    </source>
</evidence>
<feature type="compositionally biased region" description="Basic residues" evidence="2">
    <location>
        <begin position="156"/>
        <end position="169"/>
    </location>
</feature>
<feature type="compositionally biased region" description="Polar residues" evidence="2">
    <location>
        <begin position="382"/>
        <end position="404"/>
    </location>
</feature>
<dbReference type="PANTHER" id="PTHR38166">
    <property type="entry name" value="C2H2-TYPE DOMAIN-CONTAINING PROTEIN-RELATED"/>
    <property type="match status" value="1"/>
</dbReference>
<feature type="compositionally biased region" description="Polar residues" evidence="2">
    <location>
        <begin position="144"/>
        <end position="155"/>
    </location>
</feature>
<protein>
    <recommendedName>
        <fullName evidence="3">C2H2-type domain-containing protein</fullName>
    </recommendedName>
</protein>
<keyword evidence="5" id="KW-1185">Reference proteome</keyword>
<proteinExistence type="predicted"/>
<feature type="region of interest" description="Disordered" evidence="2">
    <location>
        <begin position="246"/>
        <end position="265"/>
    </location>
</feature>
<dbReference type="PROSITE" id="PS50157">
    <property type="entry name" value="ZINC_FINGER_C2H2_2"/>
    <property type="match status" value="1"/>
</dbReference>
<organism evidence="4 5">
    <name type="scientific">Triangularia verruculosa</name>
    <dbReference type="NCBI Taxonomy" id="2587418"/>
    <lineage>
        <taxon>Eukaryota</taxon>
        <taxon>Fungi</taxon>
        <taxon>Dikarya</taxon>
        <taxon>Ascomycota</taxon>
        <taxon>Pezizomycotina</taxon>
        <taxon>Sordariomycetes</taxon>
        <taxon>Sordariomycetidae</taxon>
        <taxon>Sordariales</taxon>
        <taxon>Podosporaceae</taxon>
        <taxon>Triangularia</taxon>
    </lineage>
</organism>
<reference evidence="4" key="1">
    <citation type="journal article" date="2023" name="Mol. Phylogenet. Evol.">
        <title>Genome-scale phylogeny and comparative genomics of the fungal order Sordariales.</title>
        <authorList>
            <person name="Hensen N."/>
            <person name="Bonometti L."/>
            <person name="Westerberg I."/>
            <person name="Brannstrom I.O."/>
            <person name="Guillou S."/>
            <person name="Cros-Aarteil S."/>
            <person name="Calhoun S."/>
            <person name="Haridas S."/>
            <person name="Kuo A."/>
            <person name="Mondo S."/>
            <person name="Pangilinan J."/>
            <person name="Riley R."/>
            <person name="LaButti K."/>
            <person name="Andreopoulos B."/>
            <person name="Lipzen A."/>
            <person name="Chen C."/>
            <person name="Yan M."/>
            <person name="Daum C."/>
            <person name="Ng V."/>
            <person name="Clum A."/>
            <person name="Steindorff A."/>
            <person name="Ohm R.A."/>
            <person name="Martin F."/>
            <person name="Silar P."/>
            <person name="Natvig D.O."/>
            <person name="Lalanne C."/>
            <person name="Gautier V."/>
            <person name="Ament-Velasquez S.L."/>
            <person name="Kruys A."/>
            <person name="Hutchinson M.I."/>
            <person name="Powell A.J."/>
            <person name="Barry K."/>
            <person name="Miller A.N."/>
            <person name="Grigoriev I.V."/>
            <person name="Debuchy R."/>
            <person name="Gladieux P."/>
            <person name="Hiltunen Thoren M."/>
            <person name="Johannesson H."/>
        </authorList>
    </citation>
    <scope>NUCLEOTIDE SEQUENCE</scope>
    <source>
        <strain evidence="4">CBS 315.58</strain>
    </source>
</reference>
<dbReference type="AlphaFoldDB" id="A0AAN6XML6"/>
<evidence type="ECO:0000256" key="1">
    <source>
        <dbReference type="PROSITE-ProRule" id="PRU00042"/>
    </source>
</evidence>
<name>A0AAN6XML6_9PEZI</name>
<accession>A0AAN6XML6</accession>
<sequence length="525" mass="57951">MPSRHPAHPSSCDTAPLDDRDCRDTNAINSKRVHSCRLVSLPASNDAVPRRLPTSFYVPADSAKSTPEGAKGINLKVLASNLSILTLDVDDASSSNIRAIGDDILRSTLWNPDPPTPYIGQSAPALKPHELGHSNHPTGILATENISRSPNSIKTTIRKRSTHKARRKRNTSDDQQEEDEDNGAGDGDDDGVPHDAVETRPSSSPPMACPYRKRDRKTFNYRTHRECTEAFTNMTTVKQHLKNYHSLEDSEPSRPGRQSFEDGITPSIEARLGTRASKLKINTWEKLWVLLFGEGTNIPSPDYEPCHIFEHCEIPDLFRQFLDRILQHQASGLENFCSDNLTKNAVDNIINDVLSPHLASQEIEEHVTNPNKHKGRGKKRSSAVNTGSRTDPPQATTIQSDQTTLRRLAPKVSASNTPTQLPPHPLAGQEIGSFSRATANSIAPFNPVTLGSAPYTIDPTPSSLRRSARLTPQTPPSVYPPAPSPGSWNASGHHDQHQFERYQYAWAPTADDFAQELNEEKNSRA</sequence>
<evidence type="ECO:0000313" key="4">
    <source>
        <dbReference type="EMBL" id="KAK4201995.1"/>
    </source>
</evidence>
<dbReference type="GO" id="GO:0008270">
    <property type="term" value="F:zinc ion binding"/>
    <property type="evidence" value="ECO:0007669"/>
    <property type="project" value="UniProtKB-KW"/>
</dbReference>
<keyword evidence="1" id="KW-0479">Metal-binding</keyword>
<gene>
    <name evidence="4" type="ORF">QBC40DRAFT_263684</name>
</gene>
<evidence type="ECO:0000259" key="3">
    <source>
        <dbReference type="PROSITE" id="PS50157"/>
    </source>
</evidence>
<feature type="compositionally biased region" description="Basic residues" evidence="2">
    <location>
        <begin position="371"/>
        <end position="381"/>
    </location>
</feature>
<reference evidence="4" key="2">
    <citation type="submission" date="2023-05" db="EMBL/GenBank/DDBJ databases">
        <authorList>
            <consortium name="Lawrence Berkeley National Laboratory"/>
            <person name="Steindorff A."/>
            <person name="Hensen N."/>
            <person name="Bonometti L."/>
            <person name="Westerberg I."/>
            <person name="Brannstrom I.O."/>
            <person name="Guillou S."/>
            <person name="Cros-Aarteil S."/>
            <person name="Calhoun S."/>
            <person name="Haridas S."/>
            <person name="Kuo A."/>
            <person name="Mondo S."/>
            <person name="Pangilinan J."/>
            <person name="Riley R."/>
            <person name="Labutti K."/>
            <person name="Andreopoulos B."/>
            <person name="Lipzen A."/>
            <person name="Chen C."/>
            <person name="Yanf M."/>
            <person name="Daum C."/>
            <person name="Ng V."/>
            <person name="Clum A."/>
            <person name="Ohm R."/>
            <person name="Martin F."/>
            <person name="Silar P."/>
            <person name="Natvig D."/>
            <person name="Lalanne C."/>
            <person name="Gautier V."/>
            <person name="Ament-Velasquez S.L."/>
            <person name="Kruys A."/>
            <person name="Hutchinson M.I."/>
            <person name="Powell A.J."/>
            <person name="Barry K."/>
            <person name="Miller A.N."/>
            <person name="Grigoriev I.V."/>
            <person name="Debuchy R."/>
            <person name="Gladieux P."/>
            <person name="Thoren M.H."/>
            <person name="Johannesson H."/>
        </authorList>
    </citation>
    <scope>NUCLEOTIDE SEQUENCE</scope>
    <source>
        <strain evidence="4">CBS 315.58</strain>
    </source>
</reference>
<comment type="caution">
    <text evidence="4">The sequence shown here is derived from an EMBL/GenBank/DDBJ whole genome shotgun (WGS) entry which is preliminary data.</text>
</comment>
<feature type="region of interest" description="Disordered" evidence="2">
    <location>
        <begin position="126"/>
        <end position="215"/>
    </location>
</feature>
<feature type="region of interest" description="Disordered" evidence="2">
    <location>
        <begin position="366"/>
        <end position="404"/>
    </location>
</feature>
<feature type="compositionally biased region" description="Acidic residues" evidence="2">
    <location>
        <begin position="174"/>
        <end position="190"/>
    </location>
</feature>
<dbReference type="Proteomes" id="UP001303160">
    <property type="component" value="Unassembled WGS sequence"/>
</dbReference>
<dbReference type="InterPro" id="IPR013087">
    <property type="entry name" value="Znf_C2H2_type"/>
</dbReference>